<feature type="transmembrane region" description="Helical" evidence="1">
    <location>
        <begin position="79"/>
        <end position="96"/>
    </location>
</feature>
<feature type="transmembrane region" description="Helical" evidence="1">
    <location>
        <begin position="132"/>
        <end position="151"/>
    </location>
</feature>
<gene>
    <name evidence="3" type="ORF">EOE67_09830</name>
</gene>
<keyword evidence="1" id="KW-0472">Membrane</keyword>
<feature type="transmembrane region" description="Helical" evidence="1">
    <location>
        <begin position="163"/>
        <end position="184"/>
    </location>
</feature>
<organism evidence="3 4">
    <name type="scientific">Rheinheimera riviphila</name>
    <dbReference type="NCBI Taxonomy" id="1834037"/>
    <lineage>
        <taxon>Bacteria</taxon>
        <taxon>Pseudomonadati</taxon>
        <taxon>Pseudomonadota</taxon>
        <taxon>Gammaproteobacteria</taxon>
        <taxon>Chromatiales</taxon>
        <taxon>Chromatiaceae</taxon>
        <taxon>Rheinheimera</taxon>
    </lineage>
</organism>
<dbReference type="Pfam" id="PF13386">
    <property type="entry name" value="DsbD_2"/>
    <property type="match status" value="1"/>
</dbReference>
<dbReference type="Proteomes" id="UP000283077">
    <property type="component" value="Unassembled WGS sequence"/>
</dbReference>
<keyword evidence="4" id="KW-1185">Reference proteome</keyword>
<protein>
    <submittedName>
        <fullName evidence="3">Sulfite exporter TauE/SafE family protein</fullName>
    </submittedName>
</protein>
<feature type="transmembrane region" description="Helical" evidence="1">
    <location>
        <begin position="45"/>
        <end position="67"/>
    </location>
</feature>
<dbReference type="EMBL" id="SACS01000009">
    <property type="protein sequence ID" value="RVU37480.1"/>
    <property type="molecule type" value="Genomic_DNA"/>
</dbReference>
<accession>A0A437QSL5</accession>
<evidence type="ECO:0000256" key="1">
    <source>
        <dbReference type="SAM" id="Phobius"/>
    </source>
</evidence>
<keyword evidence="1" id="KW-1133">Transmembrane helix</keyword>
<keyword evidence="1" id="KW-0812">Transmembrane</keyword>
<comment type="caution">
    <text evidence="3">The sequence shown here is derived from an EMBL/GenBank/DDBJ whole genome shotgun (WGS) entry which is preliminary data.</text>
</comment>
<dbReference type="AlphaFoldDB" id="A0A437QSL5"/>
<dbReference type="PANTHER" id="PTHR42208">
    <property type="entry name" value="HEAVY METAL TRANSPORTER-RELATED"/>
    <property type="match status" value="1"/>
</dbReference>
<sequence>MEILAAVLIGLSGSGHCLVMCGGIASALQMMLPEQSRWQRLQFQLALSAGRICSYALLGGLVGWLGYQAMGAGGIARQLLQLLAGVMLVLMALYIAKISSVLTGLEQLGSRLWRHIQPFTKRLLPLDTLPKAFAYGWGWGYLPCGLVYSSLSWSLASGSALDGALWMLAFGVGTLPALLVAGQAASTLTRWKNLPWVRYSAALLLLAYGCHTISLALLRLFF</sequence>
<dbReference type="OrthoDB" id="9798690at2"/>
<evidence type="ECO:0000259" key="2">
    <source>
        <dbReference type="Pfam" id="PF13386"/>
    </source>
</evidence>
<proteinExistence type="predicted"/>
<reference evidence="3 4" key="1">
    <citation type="submission" date="2019-01" db="EMBL/GenBank/DDBJ databases">
        <authorList>
            <person name="Chen W.-M."/>
        </authorList>
    </citation>
    <scope>NUCLEOTIDE SEQUENCE [LARGE SCALE GENOMIC DNA]</scope>
    <source>
        <strain evidence="3 4">KYPC3</strain>
    </source>
</reference>
<feature type="domain" description="Urease accessory protein UreH-like transmembrane" evidence="2">
    <location>
        <begin position="5"/>
        <end position="209"/>
    </location>
</feature>
<dbReference type="PANTHER" id="PTHR42208:SF1">
    <property type="entry name" value="HEAVY METAL TRANSPORTER"/>
    <property type="match status" value="1"/>
</dbReference>
<dbReference type="RefSeq" id="WP_127698921.1">
    <property type="nucleotide sequence ID" value="NZ_SACS01000009.1"/>
</dbReference>
<feature type="transmembrane region" description="Helical" evidence="1">
    <location>
        <begin position="196"/>
        <end position="218"/>
    </location>
</feature>
<evidence type="ECO:0000313" key="4">
    <source>
        <dbReference type="Proteomes" id="UP000283077"/>
    </source>
</evidence>
<name>A0A437QSL5_9GAMM</name>
<evidence type="ECO:0000313" key="3">
    <source>
        <dbReference type="EMBL" id="RVU37480.1"/>
    </source>
</evidence>
<dbReference type="InterPro" id="IPR039447">
    <property type="entry name" value="UreH-like_TM_dom"/>
</dbReference>